<dbReference type="STRING" id="671143.DAMO_2435"/>
<evidence type="ECO:0000313" key="1">
    <source>
        <dbReference type="EMBL" id="CBE69498.1"/>
    </source>
</evidence>
<gene>
    <name evidence="1" type="ORF">DAMO_2435</name>
</gene>
<dbReference type="HOGENOM" id="CLU_2647782_0_0_0"/>
<dbReference type="Proteomes" id="UP000006898">
    <property type="component" value="Chromosome"/>
</dbReference>
<protein>
    <submittedName>
        <fullName evidence="1">Uncharacterized protein</fullName>
    </submittedName>
</protein>
<evidence type="ECO:0000313" key="2">
    <source>
        <dbReference type="Proteomes" id="UP000006898"/>
    </source>
</evidence>
<sequence>MHLHRKLSRSSNLQALPESLHFDCKLMALESRRSALMRPMTWIERLSKGLPDGRSGFGRLTRGLRFADQVRAPPTR</sequence>
<organism evidence="1 2">
    <name type="scientific">Methylomirabilis oxygeniifera</name>
    <dbReference type="NCBI Taxonomy" id="671143"/>
    <lineage>
        <taxon>Bacteria</taxon>
        <taxon>Candidatus Methylomirabilota</taxon>
        <taxon>Candidatus Methylomirabilia</taxon>
        <taxon>Candidatus Methylomirabilales</taxon>
        <taxon>Candidatus Methylomirabilaceae</taxon>
        <taxon>Candidatus Methylomirabilis</taxon>
    </lineage>
</organism>
<proteinExistence type="predicted"/>
<reference evidence="1 2" key="1">
    <citation type="journal article" date="2010" name="Nature">
        <title>Nitrite-driven anaerobic methane oxidation by oxygenic bacteria.</title>
        <authorList>
            <person name="Ettwig K.F."/>
            <person name="Butler M.K."/>
            <person name="Le Paslier D."/>
            <person name="Pelletier E."/>
            <person name="Mangenot S."/>
            <person name="Kuypers M.M.M."/>
            <person name="Schreiber F."/>
            <person name="Dutilh B.E."/>
            <person name="Zedelius J."/>
            <person name="de Beer D."/>
            <person name="Gloerich J."/>
            <person name="Wessels H.J.C.T."/>
            <person name="van Allen T."/>
            <person name="Luesken F."/>
            <person name="Wu M."/>
            <person name="van de Pas-Schoonen K.T."/>
            <person name="Op den Camp H.J.M."/>
            <person name="Janssen-Megens E.M."/>
            <person name="Francoijs K-J."/>
            <person name="Stunnenberg H."/>
            <person name="Weissenbach J."/>
            <person name="Jetten M.S.M."/>
            <person name="Strous M."/>
        </authorList>
    </citation>
    <scope>NUCLEOTIDE SEQUENCE [LARGE SCALE GENOMIC DNA]</scope>
</reference>
<dbReference type="EMBL" id="FP565575">
    <property type="protein sequence ID" value="CBE69498.1"/>
    <property type="molecule type" value="Genomic_DNA"/>
</dbReference>
<dbReference type="KEGG" id="mox:DAMO_2435"/>
<name>D5MIY5_METO1</name>
<dbReference type="AlphaFoldDB" id="D5MIY5"/>
<accession>D5MIY5</accession>